<dbReference type="SFLD" id="SFLDS00052">
    <property type="entry name" value="Ferric_Reductase_Domain"/>
    <property type="match status" value="1"/>
</dbReference>
<accession>A0AAV5R6Z2</accession>
<dbReference type="PANTHER" id="PTHR11972">
    <property type="entry name" value="NADPH OXIDASE"/>
    <property type="match status" value="1"/>
</dbReference>
<dbReference type="PANTHER" id="PTHR11972:SF178">
    <property type="entry name" value="FERRIC REDUCTASE TRANSMEMBRANE COMPONENT 8-RELATED"/>
    <property type="match status" value="1"/>
</dbReference>
<comment type="subcellular location">
    <subcellularLocation>
        <location evidence="1">Membrane</location>
        <topology evidence="1">Multi-pass membrane protein</topology>
    </subcellularLocation>
</comment>
<feature type="transmembrane region" description="Helical" evidence="11">
    <location>
        <begin position="96"/>
        <end position="117"/>
    </location>
</feature>
<keyword evidence="8" id="KW-0813">Transport</keyword>
<dbReference type="InterPro" id="IPR050369">
    <property type="entry name" value="RBOH/FRE"/>
</dbReference>
<dbReference type="EMBL" id="BTGB01000004">
    <property type="protein sequence ID" value="GMM46747.1"/>
    <property type="molecule type" value="Genomic_DNA"/>
</dbReference>
<evidence type="ECO:0000256" key="10">
    <source>
        <dbReference type="SAM" id="MobiDB-lite"/>
    </source>
</evidence>
<organism evidence="14 15">
    <name type="scientific">Pichia kluyveri</name>
    <name type="common">Yeast</name>
    <dbReference type="NCBI Taxonomy" id="36015"/>
    <lineage>
        <taxon>Eukaryota</taxon>
        <taxon>Fungi</taxon>
        <taxon>Dikarya</taxon>
        <taxon>Ascomycota</taxon>
        <taxon>Saccharomycotina</taxon>
        <taxon>Pichiomycetes</taxon>
        <taxon>Pichiales</taxon>
        <taxon>Pichiaceae</taxon>
        <taxon>Pichia</taxon>
    </lineage>
</organism>
<evidence type="ECO:0000313" key="15">
    <source>
        <dbReference type="Proteomes" id="UP001378960"/>
    </source>
</evidence>
<dbReference type="AlphaFoldDB" id="A0AAV5R6Z2"/>
<dbReference type="Proteomes" id="UP001378960">
    <property type="component" value="Unassembled WGS sequence"/>
</dbReference>
<sequence>MHIDTNNGNNIPLDPDLNSDSNIDSTLNMIIGIFSPSWKINRREITVFYGYVTFIITIIFLLILPKWNRISNYIYYKFLKFNKWIKQNPETQLLRWNPMSTQMIIFWSIILSILSIAQTNGDIRFIAARLGRVPVYCLPTVLILTLRPSPLPDVLYLSLLPIHKWLSRLVVLQSLLHTLLYIYIMSKNETLFKLHRFDNLNGIIAMTAFIIIVLTSLPYIRRTFYKIFFINHYICTWIVTVTLYLHVRPGIPYLTTLNCLILLYQIYYKFKISTVSTISTIKISKNMIILDLPNDSLVEKNTLPGCHLRIIDYNDKLPKFLNYLWYLIFPIQHPYTLATLSVDKSQKLIIRVGNYKFKNNSKYLITGSYMPHLSFIKKISHNNNNGNHLSMSNLLNSNNPLSVNTKVKKCLIVVGGSAISFALPILRVLNYNGSMVKIIWVIRDHDDLKILDYFKKYLVNDDCIDIFITGHYTISEKANFRDALNELHSRKRELELKHEMEILSGNFSYSNNNHSDDKDSFDASSSNNSLSPTTTFKFNSASTDESTPLNNSNNMNVTYGSSTLDDPKLYSKHKKSCVQLRDSGKASSNSYYTETIDIELHEDEIYKKSHPTIPKQNASGPSAGVETHYGNNDIVFDENQNPVPIISRSPRHTVSEPQNLNVTIIEPDIQPKSAPLRTQSKNLSGLSTINQKLLGAYAPTIASSALYDDLEDYWVLKNSNSRIEFGRPVLGLYYYSWCIGSSCKCPLITLKSGETISYLVDDGQVTELYSDDTFIANREARFQNNNGEPDEEIYVIGAGPSGLVDNVRLWANDCGFSFHEESFIV</sequence>
<proteinExistence type="predicted"/>
<evidence type="ECO:0000256" key="9">
    <source>
        <dbReference type="ARBA" id="ARBA00023136"/>
    </source>
</evidence>
<evidence type="ECO:0000256" key="8">
    <source>
        <dbReference type="ARBA" id="ARBA00023065"/>
    </source>
</evidence>
<evidence type="ECO:0000259" key="12">
    <source>
        <dbReference type="Pfam" id="PF01794"/>
    </source>
</evidence>
<evidence type="ECO:0000256" key="11">
    <source>
        <dbReference type="SAM" id="Phobius"/>
    </source>
</evidence>
<evidence type="ECO:0000256" key="7">
    <source>
        <dbReference type="ARBA" id="ARBA00023002"/>
    </source>
</evidence>
<feature type="compositionally biased region" description="Polar residues" evidence="10">
    <location>
        <begin position="536"/>
        <end position="564"/>
    </location>
</feature>
<keyword evidence="5" id="KW-0249">Electron transport</keyword>
<comment type="caution">
    <text evidence="14">The sequence shown here is derived from an EMBL/GenBank/DDBJ whole genome shotgun (WGS) entry which is preliminary data.</text>
</comment>
<evidence type="ECO:0000256" key="3">
    <source>
        <dbReference type="ARBA" id="ARBA00022692"/>
    </source>
</evidence>
<keyword evidence="15" id="KW-1185">Reference proteome</keyword>
<name>A0AAV5R6Z2_PICKL</name>
<feature type="region of interest" description="Disordered" evidence="10">
    <location>
        <begin position="536"/>
        <end position="565"/>
    </location>
</feature>
<gene>
    <name evidence="14" type="ORF">DAPK24_033220</name>
</gene>
<feature type="transmembrane region" description="Helical" evidence="11">
    <location>
        <begin position="203"/>
        <end position="220"/>
    </location>
</feature>
<protein>
    <submittedName>
        <fullName evidence="14">Ferric-chelate reductase</fullName>
    </submittedName>
</protein>
<dbReference type="InterPro" id="IPR013130">
    <property type="entry name" value="Fe3_Rdtase_TM_dom"/>
</dbReference>
<evidence type="ECO:0000256" key="4">
    <source>
        <dbReference type="ARBA" id="ARBA00022827"/>
    </source>
</evidence>
<dbReference type="InterPro" id="IPR013121">
    <property type="entry name" value="Fe_red_NAD-bd_6"/>
</dbReference>
<evidence type="ECO:0000313" key="14">
    <source>
        <dbReference type="EMBL" id="GMM46747.1"/>
    </source>
</evidence>
<keyword evidence="4" id="KW-0274">FAD</keyword>
<dbReference type="Pfam" id="PF01794">
    <property type="entry name" value="Ferric_reduct"/>
    <property type="match status" value="1"/>
</dbReference>
<evidence type="ECO:0000256" key="6">
    <source>
        <dbReference type="ARBA" id="ARBA00022989"/>
    </source>
</evidence>
<evidence type="ECO:0000256" key="5">
    <source>
        <dbReference type="ARBA" id="ARBA00022982"/>
    </source>
</evidence>
<feature type="transmembrane region" description="Helical" evidence="11">
    <location>
        <begin position="227"/>
        <end position="245"/>
    </location>
</feature>
<dbReference type="GO" id="GO:0033215">
    <property type="term" value="P:reductive iron assimilation"/>
    <property type="evidence" value="ECO:0007669"/>
    <property type="project" value="TreeGrafter"/>
</dbReference>
<feature type="domain" description="Ferric reductase NAD binding" evidence="13">
    <location>
        <begin position="410"/>
        <end position="537"/>
    </location>
</feature>
<feature type="transmembrane region" description="Helical" evidence="11">
    <location>
        <begin position="45"/>
        <end position="64"/>
    </location>
</feature>
<feature type="domain" description="Ferric oxidoreductase" evidence="12">
    <location>
        <begin position="130"/>
        <end position="242"/>
    </location>
</feature>
<dbReference type="GO" id="GO:0005886">
    <property type="term" value="C:plasma membrane"/>
    <property type="evidence" value="ECO:0007669"/>
    <property type="project" value="TreeGrafter"/>
</dbReference>
<evidence type="ECO:0000256" key="2">
    <source>
        <dbReference type="ARBA" id="ARBA00022630"/>
    </source>
</evidence>
<reference evidence="14 15" key="1">
    <citation type="journal article" date="2023" name="Elife">
        <title>Identification of key yeast species and microbe-microbe interactions impacting larval growth of Drosophila in the wild.</title>
        <authorList>
            <person name="Mure A."/>
            <person name="Sugiura Y."/>
            <person name="Maeda R."/>
            <person name="Honda K."/>
            <person name="Sakurai N."/>
            <person name="Takahashi Y."/>
            <person name="Watada M."/>
            <person name="Katoh T."/>
            <person name="Gotoh A."/>
            <person name="Gotoh Y."/>
            <person name="Taniguchi I."/>
            <person name="Nakamura K."/>
            <person name="Hayashi T."/>
            <person name="Katayama T."/>
            <person name="Uemura T."/>
            <person name="Hattori Y."/>
        </authorList>
    </citation>
    <scope>NUCLEOTIDE SEQUENCE [LARGE SCALE GENOMIC DNA]</scope>
    <source>
        <strain evidence="14 15">PK-24</strain>
    </source>
</reference>
<dbReference type="GO" id="GO:0000293">
    <property type="term" value="F:ferric-chelate reductase activity"/>
    <property type="evidence" value="ECO:0007669"/>
    <property type="project" value="TreeGrafter"/>
</dbReference>
<keyword evidence="6 11" id="KW-1133">Transmembrane helix</keyword>
<evidence type="ECO:0000259" key="13">
    <source>
        <dbReference type="Pfam" id="PF08030"/>
    </source>
</evidence>
<dbReference type="SFLD" id="SFLDG01168">
    <property type="entry name" value="Ferric_reductase_subgroup_(FRE"/>
    <property type="match status" value="1"/>
</dbReference>
<keyword evidence="9 11" id="KW-0472">Membrane</keyword>
<keyword evidence="8" id="KW-0406">Ion transport</keyword>
<feature type="transmembrane region" description="Helical" evidence="11">
    <location>
        <begin position="165"/>
        <end position="183"/>
    </location>
</feature>
<keyword evidence="3 11" id="KW-0812">Transmembrane</keyword>
<keyword evidence="2" id="KW-0285">Flavoprotein</keyword>
<dbReference type="Pfam" id="PF08030">
    <property type="entry name" value="NAD_binding_6"/>
    <property type="match status" value="1"/>
</dbReference>
<dbReference type="SFLD" id="SFLDF00463">
    <property type="entry name" value="AIM14"/>
    <property type="match status" value="1"/>
</dbReference>
<evidence type="ECO:0000256" key="1">
    <source>
        <dbReference type="ARBA" id="ARBA00004141"/>
    </source>
</evidence>
<keyword evidence="7" id="KW-0560">Oxidoreductase</keyword>